<dbReference type="InterPro" id="IPR036236">
    <property type="entry name" value="Znf_C2H2_sf"/>
</dbReference>
<dbReference type="Gene3D" id="3.30.160.60">
    <property type="entry name" value="Classic Zinc Finger"/>
    <property type="match status" value="1"/>
</dbReference>
<accession>A0AAV4RGB9</accession>
<keyword evidence="1" id="KW-0863">Zinc-finger</keyword>
<dbReference type="PROSITE" id="PS50966">
    <property type="entry name" value="ZF_SWIM"/>
    <property type="match status" value="1"/>
</dbReference>
<name>A0AAV4RGB9_9ARAC</name>
<dbReference type="Proteomes" id="UP001054837">
    <property type="component" value="Unassembled WGS sequence"/>
</dbReference>
<evidence type="ECO:0000259" key="2">
    <source>
        <dbReference type="PROSITE" id="PS50157"/>
    </source>
</evidence>
<dbReference type="EMBL" id="BPLQ01006032">
    <property type="protein sequence ID" value="GIY19376.1"/>
    <property type="molecule type" value="Genomic_DNA"/>
</dbReference>
<dbReference type="PROSITE" id="PS00028">
    <property type="entry name" value="ZINC_FINGER_C2H2_1"/>
    <property type="match status" value="2"/>
</dbReference>
<comment type="caution">
    <text evidence="4">The sequence shown here is derived from an EMBL/GenBank/DDBJ whole genome shotgun (WGS) entry which is preliminary data.</text>
</comment>
<evidence type="ECO:0008006" key="6">
    <source>
        <dbReference type="Google" id="ProtNLM"/>
    </source>
</evidence>
<dbReference type="SUPFAM" id="SSF57667">
    <property type="entry name" value="beta-beta-alpha zinc fingers"/>
    <property type="match status" value="1"/>
</dbReference>
<proteinExistence type="predicted"/>
<evidence type="ECO:0000259" key="3">
    <source>
        <dbReference type="PROSITE" id="PS50966"/>
    </source>
</evidence>
<feature type="domain" description="C2H2-type" evidence="2">
    <location>
        <begin position="15"/>
        <end position="43"/>
    </location>
</feature>
<keyword evidence="1" id="KW-0479">Metal-binding</keyword>
<gene>
    <name evidence="4" type="primary">AVEN_78046_1</name>
    <name evidence="4" type="ORF">CDAR_414581</name>
</gene>
<dbReference type="InterPro" id="IPR007527">
    <property type="entry name" value="Znf_SWIM"/>
</dbReference>
<evidence type="ECO:0000313" key="4">
    <source>
        <dbReference type="EMBL" id="GIY19376.1"/>
    </source>
</evidence>
<dbReference type="InterPro" id="IPR052797">
    <property type="entry name" value="RegFact_GeneExpr_CellDeath"/>
</dbReference>
<dbReference type="GO" id="GO:0008270">
    <property type="term" value="F:zinc ion binding"/>
    <property type="evidence" value="ECO:0007669"/>
    <property type="project" value="UniProtKB-KW"/>
</dbReference>
<dbReference type="PANTHER" id="PTHR33936:SF24">
    <property type="entry name" value="C2H2-TYPE DOMAIN-CONTAINING PROTEIN"/>
    <property type="match status" value="1"/>
</dbReference>
<organism evidence="4 5">
    <name type="scientific">Caerostris darwini</name>
    <dbReference type="NCBI Taxonomy" id="1538125"/>
    <lineage>
        <taxon>Eukaryota</taxon>
        <taxon>Metazoa</taxon>
        <taxon>Ecdysozoa</taxon>
        <taxon>Arthropoda</taxon>
        <taxon>Chelicerata</taxon>
        <taxon>Arachnida</taxon>
        <taxon>Araneae</taxon>
        <taxon>Araneomorphae</taxon>
        <taxon>Entelegynae</taxon>
        <taxon>Araneoidea</taxon>
        <taxon>Araneidae</taxon>
        <taxon>Caerostris</taxon>
    </lineage>
</organism>
<evidence type="ECO:0000313" key="5">
    <source>
        <dbReference type="Proteomes" id="UP001054837"/>
    </source>
</evidence>
<dbReference type="AlphaFoldDB" id="A0AAV4RGB9"/>
<keyword evidence="5" id="KW-1185">Reference proteome</keyword>
<sequence length="712" mass="82725">MEEIVNKMSTDKEKPICCHCGKQFTTTSNMYQHIREVHGVEPVNFGRLKCPGCGYNFPNYESIRNHVTLQHNVKCELEEHRFSTEKDFYEWKHKIEEERKCLYIRQSAPRIISSKKKVYYFICHRSGHHKSRSTGQKRLKVASSKMNAHCPSTMMVRVSKRVSALFCPTHYGHDAMTGKERKYTKDKGSLDKKDRINEGSKSSLQKILDAVQHGSEELELIQQLTKKIVQNVKKDLTLNNFEQKHESEAVSIGFWVQSVSLLEEDNPIIFYKDQGAPDMTGFLSDEDFCLIIMSKCQQKMLTDFCNPKICIDTTHGTNVHDYYLTTMLTIDEFDLGCPVAFCICNRTNIEVINFFFNYIRSKVGIITTTVFMSDDAPEYYNAWEIVMGSTQYQLLCPWFVDKNWRKNLGKINPQVKKITVYKTLRVLMQEPNLESFTGMEKNFVQLLEDDPDTRKFKKFYSTYYAQRVQLWTFCYRKPLGINTNMYLESFHKALKHVYLEGKKIKRIDKTLNALMKLTKEKIFERMCNVARNVPSFSLTNIHQSQAQSKLIADEMIIPIVDDKEWKVNLIPETALSYFVKKTSDPICHSCKYSTLPFNYNACIHEYECTCYDNLIKLNFCEHIQACLRVSESKKSQLSGNREAVITEIPEEQSSYQNSDVKLLFNKKLEFLKEMSKTAFSTSTYLQGNAFLDKCILLFKESKEVNAATSAVN</sequence>
<dbReference type="SMART" id="SM00355">
    <property type="entry name" value="ZnF_C2H2"/>
    <property type="match status" value="2"/>
</dbReference>
<dbReference type="InterPro" id="IPR013087">
    <property type="entry name" value="Znf_C2H2_type"/>
</dbReference>
<feature type="domain" description="SWIM-type" evidence="3">
    <location>
        <begin position="599"/>
        <end position="631"/>
    </location>
</feature>
<reference evidence="4 5" key="1">
    <citation type="submission" date="2021-06" db="EMBL/GenBank/DDBJ databases">
        <title>Caerostris darwini draft genome.</title>
        <authorList>
            <person name="Kono N."/>
            <person name="Arakawa K."/>
        </authorList>
    </citation>
    <scope>NUCLEOTIDE SEQUENCE [LARGE SCALE GENOMIC DNA]</scope>
</reference>
<protein>
    <recommendedName>
        <fullName evidence="6">C2H2-type domain-containing protein</fullName>
    </recommendedName>
</protein>
<keyword evidence="1" id="KW-0862">Zinc</keyword>
<dbReference type="PROSITE" id="PS50157">
    <property type="entry name" value="ZINC_FINGER_C2H2_2"/>
    <property type="match status" value="1"/>
</dbReference>
<evidence type="ECO:0000256" key="1">
    <source>
        <dbReference type="PROSITE-ProRule" id="PRU00042"/>
    </source>
</evidence>
<dbReference type="PANTHER" id="PTHR33936">
    <property type="entry name" value="PROTEIN CBG17840"/>
    <property type="match status" value="1"/>
</dbReference>